<feature type="region of interest" description="Disordered" evidence="1">
    <location>
        <begin position="34"/>
        <end position="76"/>
    </location>
</feature>
<protein>
    <recommendedName>
        <fullName evidence="2">Reverse transcriptase domain-containing protein</fullName>
    </recommendedName>
</protein>
<dbReference type="OrthoDB" id="1726353at2759"/>
<dbReference type="CDD" id="cd01650">
    <property type="entry name" value="RT_nLTR_like"/>
    <property type="match status" value="1"/>
</dbReference>
<dbReference type="SUPFAM" id="SSF56219">
    <property type="entry name" value="DNase I-like"/>
    <property type="match status" value="1"/>
</dbReference>
<feature type="domain" description="Reverse transcriptase" evidence="2">
    <location>
        <begin position="591"/>
        <end position="749"/>
    </location>
</feature>
<dbReference type="EMBL" id="CAMAPE010000051">
    <property type="protein sequence ID" value="CAH9107576.1"/>
    <property type="molecule type" value="Genomic_DNA"/>
</dbReference>
<dbReference type="SUPFAM" id="SSF56672">
    <property type="entry name" value="DNA/RNA polymerases"/>
    <property type="match status" value="1"/>
</dbReference>
<dbReference type="Proteomes" id="UP001152484">
    <property type="component" value="Unassembled WGS sequence"/>
</dbReference>
<dbReference type="GO" id="GO:0003824">
    <property type="term" value="F:catalytic activity"/>
    <property type="evidence" value="ECO:0007669"/>
    <property type="project" value="InterPro"/>
</dbReference>
<proteinExistence type="predicted"/>
<sequence length="749" mass="86326">MNRNMKIANARSSPVSDASSLRLGVVSNMQGRATLDRPGCGDKNAKVARSPPRSGASSHCPGMMSNMQGHGGVRDGAKNRRWNARLRFGTWNVGSLTGKSSEVVEVMSRRNISIMCVQETKWVGQKAREINPGGFKLWYSGRDKTRNGVGIIVARDYVEDVVEVFRKNDRIMSIKLVIRGEIVSVVSAYAPQVGLDASTTQQFWEDLEDVVRRVPRGEKLIIGGDLNGHVGSSRDGFENIHGGHGFGTRNEAGKNILDFALTYELAIMNTWFKKRDSHLITYKSGANSTQIDYFLVRTTGRTSYTDCKVIPGESVVTQHRMLVLDFRGKNHRRQVKQQVEPKIKWWRLEGDLQQSFTHKMVGEDVWRIDNETQVDDVWLSMELTINKVAKEVLGESKGCRPPKKDTSWWNDEVKQAIRNKRDCYKKLGTNWSDENIEAYREAKRQAKKAVREARGKVNKELYEKLDSKEGELDIYRLARLRDRRTQDIAKVKCVKDVDQRILMDDGEIKERWRSYFDTLFNGNKTQDIGDLSIPDCMVNRDFVRRIQTTEVKEAMRKMGRKRAMGPDGIPIEAWRSLGERGVEWLTSFFNMIWRNNKMPTSWRKSTLIPLFKNKGDVQECANYRGIKLMSHTMKLWERVIEQRLRRTVKISENQFGFMPGHSTTEAIHLLRQLMEKYRDAHKDLHLVFIDLEKAYDRVPREVLWWALTRKGISRKYISIIMDMYEDCTTSVRTSVGRTEEFPITIGVHQ</sequence>
<dbReference type="InterPro" id="IPR043502">
    <property type="entry name" value="DNA/RNA_pol_sf"/>
</dbReference>
<dbReference type="InterPro" id="IPR005135">
    <property type="entry name" value="Endo/exonuclease/phosphatase"/>
</dbReference>
<name>A0A9P1EIE7_CUSEU</name>
<dbReference type="PROSITE" id="PS50878">
    <property type="entry name" value="RT_POL"/>
    <property type="match status" value="1"/>
</dbReference>
<dbReference type="InterPro" id="IPR036691">
    <property type="entry name" value="Endo/exonu/phosph_ase_sf"/>
</dbReference>
<accession>A0A9P1EIE7</accession>
<dbReference type="InterPro" id="IPR000477">
    <property type="entry name" value="RT_dom"/>
</dbReference>
<gene>
    <name evidence="3" type="ORF">CEURO_LOCUS17763</name>
</gene>
<dbReference type="Pfam" id="PF03372">
    <property type="entry name" value="Exo_endo_phos"/>
    <property type="match status" value="1"/>
</dbReference>
<dbReference type="Gene3D" id="3.60.10.10">
    <property type="entry name" value="Endonuclease/exonuclease/phosphatase"/>
    <property type="match status" value="1"/>
</dbReference>
<evidence type="ECO:0000313" key="3">
    <source>
        <dbReference type="EMBL" id="CAH9107576.1"/>
    </source>
</evidence>
<dbReference type="AlphaFoldDB" id="A0A9P1EIE7"/>
<evidence type="ECO:0000256" key="1">
    <source>
        <dbReference type="SAM" id="MobiDB-lite"/>
    </source>
</evidence>
<evidence type="ECO:0000313" key="4">
    <source>
        <dbReference type="Proteomes" id="UP001152484"/>
    </source>
</evidence>
<organism evidence="3 4">
    <name type="scientific">Cuscuta europaea</name>
    <name type="common">European dodder</name>
    <dbReference type="NCBI Taxonomy" id="41803"/>
    <lineage>
        <taxon>Eukaryota</taxon>
        <taxon>Viridiplantae</taxon>
        <taxon>Streptophyta</taxon>
        <taxon>Embryophyta</taxon>
        <taxon>Tracheophyta</taxon>
        <taxon>Spermatophyta</taxon>
        <taxon>Magnoliopsida</taxon>
        <taxon>eudicotyledons</taxon>
        <taxon>Gunneridae</taxon>
        <taxon>Pentapetalae</taxon>
        <taxon>asterids</taxon>
        <taxon>lamiids</taxon>
        <taxon>Solanales</taxon>
        <taxon>Convolvulaceae</taxon>
        <taxon>Cuscuteae</taxon>
        <taxon>Cuscuta</taxon>
        <taxon>Cuscuta subgen. Cuscuta</taxon>
    </lineage>
</organism>
<dbReference type="CDD" id="cd09076">
    <property type="entry name" value="L1-EN"/>
    <property type="match status" value="1"/>
</dbReference>
<reference evidence="3" key="1">
    <citation type="submission" date="2022-07" db="EMBL/GenBank/DDBJ databases">
        <authorList>
            <person name="Macas J."/>
            <person name="Novak P."/>
            <person name="Neumann P."/>
        </authorList>
    </citation>
    <scope>NUCLEOTIDE SEQUENCE</scope>
</reference>
<dbReference type="PANTHER" id="PTHR19446">
    <property type="entry name" value="REVERSE TRANSCRIPTASES"/>
    <property type="match status" value="1"/>
</dbReference>
<comment type="caution">
    <text evidence="3">The sequence shown here is derived from an EMBL/GenBank/DDBJ whole genome shotgun (WGS) entry which is preliminary data.</text>
</comment>
<keyword evidence="4" id="KW-1185">Reference proteome</keyword>
<dbReference type="Pfam" id="PF00078">
    <property type="entry name" value="RVT_1"/>
    <property type="match status" value="1"/>
</dbReference>
<evidence type="ECO:0000259" key="2">
    <source>
        <dbReference type="PROSITE" id="PS50878"/>
    </source>
</evidence>